<dbReference type="STRING" id="1276246.SCULI_v1c09970"/>
<dbReference type="PATRIC" id="fig|1276246.3.peg.993"/>
<feature type="domain" description="Peptidase S8/S53" evidence="5">
    <location>
        <begin position="261"/>
        <end position="533"/>
    </location>
</feature>
<evidence type="ECO:0000256" key="3">
    <source>
        <dbReference type="ARBA" id="ARBA00022801"/>
    </source>
</evidence>
<dbReference type="InterPro" id="IPR036852">
    <property type="entry name" value="Peptidase_S8/S53_dom_sf"/>
</dbReference>
<protein>
    <recommendedName>
        <fullName evidence="5">Peptidase S8/S53 domain-containing protein</fullName>
    </recommendedName>
</protein>
<dbReference type="eggNOG" id="COG1404">
    <property type="taxonomic scope" value="Bacteria"/>
</dbReference>
<dbReference type="GO" id="GO:0004252">
    <property type="term" value="F:serine-type endopeptidase activity"/>
    <property type="evidence" value="ECO:0007669"/>
    <property type="project" value="InterPro"/>
</dbReference>
<keyword evidence="4" id="KW-0720">Serine protease</keyword>
<dbReference type="HOGENOM" id="CLU_372933_0_0_14"/>
<keyword evidence="3" id="KW-0378">Hydrolase</keyword>
<dbReference type="RefSeq" id="WP_025363559.1">
    <property type="nucleotide sequence ID" value="NZ_CP006681.1"/>
</dbReference>
<dbReference type="Proteomes" id="UP000019267">
    <property type="component" value="Chromosome"/>
</dbReference>
<reference evidence="6 7" key="1">
    <citation type="journal article" date="2014" name="Genome Biol. Evol.">
        <title>Molecular evolution of the substrate utilization strategies and putative virulence factors in mosquito-associated Spiroplasma species.</title>
        <authorList>
            <person name="Chang T.H."/>
            <person name="Lo W.S."/>
            <person name="Ku C."/>
            <person name="Chen L.L."/>
            <person name="Kuo C.H."/>
        </authorList>
    </citation>
    <scope>NUCLEOTIDE SEQUENCE [LARGE SCALE GENOMIC DNA]</scope>
    <source>
        <strain evidence="6">AES-1</strain>
    </source>
</reference>
<dbReference type="InterPro" id="IPR000209">
    <property type="entry name" value="Peptidase_S8/S53_dom"/>
</dbReference>
<comment type="similarity">
    <text evidence="1">Belongs to the peptidase S8 family.</text>
</comment>
<organism evidence="6 7">
    <name type="scientific">Spiroplasma culicicola AES-1</name>
    <dbReference type="NCBI Taxonomy" id="1276246"/>
    <lineage>
        <taxon>Bacteria</taxon>
        <taxon>Bacillati</taxon>
        <taxon>Mycoplasmatota</taxon>
        <taxon>Mollicutes</taxon>
        <taxon>Entomoplasmatales</taxon>
        <taxon>Spiroplasmataceae</taxon>
        <taxon>Spiroplasma</taxon>
    </lineage>
</organism>
<dbReference type="GO" id="GO:0006508">
    <property type="term" value="P:proteolysis"/>
    <property type="evidence" value="ECO:0007669"/>
    <property type="project" value="UniProtKB-KW"/>
</dbReference>
<dbReference type="EMBL" id="CP006681">
    <property type="protein sequence ID" value="AHI53337.1"/>
    <property type="molecule type" value="Genomic_DNA"/>
</dbReference>
<evidence type="ECO:0000256" key="4">
    <source>
        <dbReference type="ARBA" id="ARBA00022825"/>
    </source>
</evidence>
<proteinExistence type="inferred from homology"/>
<dbReference type="PANTHER" id="PTHR43806">
    <property type="entry name" value="PEPTIDASE S8"/>
    <property type="match status" value="1"/>
</dbReference>
<dbReference type="SUPFAM" id="SSF52743">
    <property type="entry name" value="Subtilisin-like"/>
    <property type="match status" value="1"/>
</dbReference>
<dbReference type="Pfam" id="PF00082">
    <property type="entry name" value="Peptidase_S8"/>
    <property type="match status" value="1"/>
</dbReference>
<dbReference type="AlphaFoldDB" id="W6A8J4"/>
<dbReference type="KEGG" id="scq:SCULI_v1c09970"/>
<dbReference type="InterPro" id="IPR050131">
    <property type="entry name" value="Peptidase_S8_subtilisin-like"/>
</dbReference>
<evidence type="ECO:0000313" key="7">
    <source>
        <dbReference type="Proteomes" id="UP000019267"/>
    </source>
</evidence>
<evidence type="ECO:0000313" key="6">
    <source>
        <dbReference type="EMBL" id="AHI53337.1"/>
    </source>
</evidence>
<evidence type="ECO:0000259" key="5">
    <source>
        <dbReference type="Pfam" id="PF00082"/>
    </source>
</evidence>
<gene>
    <name evidence="6" type="ORF">SCULI_v1c09970</name>
</gene>
<dbReference type="Gene3D" id="3.40.50.200">
    <property type="entry name" value="Peptidase S8/S53 domain"/>
    <property type="match status" value="1"/>
</dbReference>
<evidence type="ECO:0000256" key="2">
    <source>
        <dbReference type="ARBA" id="ARBA00022670"/>
    </source>
</evidence>
<dbReference type="MEROPS" id="S08.026"/>
<name>W6A8J4_9MOLU</name>
<dbReference type="OrthoDB" id="9759014at2"/>
<dbReference type="PANTHER" id="PTHR43806:SF11">
    <property type="entry name" value="CEREVISIN-RELATED"/>
    <property type="match status" value="1"/>
</dbReference>
<sequence length="745" mass="85912">MNNETYVFSLKNDVYEKFGNKRGLENIDKIESKWKNARNKMLDFLKYEGFHKIEDSLIFSIEYVGVAVAKTNRFKFRNKMKSIKDLDQIDIFYTYDINKIRKVIITYKITQKEYSDFLNIVKKILDKKSVDLLSSNEKRIVNNFSFLDRFVSPIINQNKIEYVDKNELLLVETTSLTDSLVENKIRTIFSTNELQSIKFNKILNSIILNGEQYRKLIIELPWIIRNTSLYSKATLIIDKEEELLNIDQKIELRNPEPFDEPIIGVIDSGINLSGDFKKYIESSERIDEGMNESYFEHGNVVTSIIIANDELNPYAKDGLGNFKIRHFELLALNKFTGEVSCSYNDLISGLEKAVSNYNNIKVWNLSLGILKNPWTLNISKLGIFLDYLSSKYNCIFVVAAGNDRYLFGNESLNSPGDSYNSLTVGSVSPVMKTKSTDIQYNYSDYSSIGRIGNYIKPEVSHFGGPQNYDFSSLLTGIKNLEELGHNLKGTSFSTPRITRLLAFLIKNNYSILEAKAKIISIALRETATKRSSHFGYIHPNKMFNQIELKSTNQIFENKPVYVKINFPNIEKITMAICYEVTPNPMLGQNYSTSDLDFKIVKFPLKWKELYQESELNFPGKKLNTPASFVKSCEDEKGKVSLNSIIKYKTEENNLQEGKFFTSKRKSYNFLNETNQLQDDNWVYAIQIKRTNLFDIDELINRPVKFGLVLNFIGKSINNDLFQKSNSKILDVNVNILTTIEIEQEI</sequence>
<evidence type="ECO:0000256" key="1">
    <source>
        <dbReference type="ARBA" id="ARBA00011073"/>
    </source>
</evidence>
<keyword evidence="2" id="KW-0645">Protease</keyword>
<accession>W6A8J4</accession>
<keyword evidence="7" id="KW-1185">Reference proteome</keyword>